<dbReference type="AlphaFoldDB" id="A0A928TW26"/>
<comment type="caution">
    <text evidence="2">The sequence shown here is derived from an EMBL/GenBank/DDBJ whole genome shotgun (WGS) entry which is preliminary data.</text>
</comment>
<name>A0A928TW26_UNCKA</name>
<accession>A0A928TW26</accession>
<gene>
    <name evidence="2" type="ORF">HS096_06625</name>
</gene>
<dbReference type="EMBL" id="JABTTY010000003">
    <property type="protein sequence ID" value="MBE7525945.1"/>
    <property type="molecule type" value="Genomic_DNA"/>
</dbReference>
<reference evidence="2" key="1">
    <citation type="submission" date="2020-05" db="EMBL/GenBank/DDBJ databases">
        <title>High-Quality Genomes of Partial-Nitritation/Anammox System by Hierarchical Clustering Based Hybrid Assembly.</title>
        <authorList>
            <person name="Liu L."/>
            <person name="Wang Y."/>
            <person name="Che Y."/>
            <person name="Chen Y."/>
            <person name="Xia Y."/>
            <person name="Luo R."/>
            <person name="Cheng S.H."/>
            <person name="Zheng C."/>
            <person name="Zhang T."/>
        </authorList>
    </citation>
    <scope>NUCLEOTIDE SEQUENCE</scope>
    <source>
        <strain evidence="2">H1_PAT1</strain>
    </source>
</reference>
<evidence type="ECO:0000259" key="1">
    <source>
        <dbReference type="Pfam" id="PF13643"/>
    </source>
</evidence>
<sequence>MAELVANCPRCGSRHITFDVSAAKIFCVKYGWQQWYEAFGVCRHCSRTAVFVLSESADADYKHIHRTGLLKVEGTLNQYVNVEGHISLKDTASIEPPDHLPKDIESVFREGATCLAVDCYNAAGTMFRLCVDLATKSMLPAEETPGLNAKTRRDLGLRLPWLFENDRLPESLKDLSSCIKEDGNDGAHAGNLSEADASDLLDFSVVLLERIYTEPERLRLAKERRDARRSTTK</sequence>
<feature type="domain" description="DUF4145" evidence="1">
    <location>
        <begin position="113"/>
        <end position="203"/>
    </location>
</feature>
<protein>
    <submittedName>
        <fullName evidence="2">DUF4145 domain-containing protein</fullName>
    </submittedName>
</protein>
<dbReference type="InterPro" id="IPR025285">
    <property type="entry name" value="DUF4145"/>
</dbReference>
<dbReference type="Pfam" id="PF13643">
    <property type="entry name" value="DUF4145"/>
    <property type="match status" value="1"/>
</dbReference>
<evidence type="ECO:0000313" key="3">
    <source>
        <dbReference type="Proteomes" id="UP000710385"/>
    </source>
</evidence>
<evidence type="ECO:0000313" key="2">
    <source>
        <dbReference type="EMBL" id="MBE7525945.1"/>
    </source>
</evidence>
<organism evidence="2 3">
    <name type="scientific">candidate division WWE3 bacterium</name>
    <dbReference type="NCBI Taxonomy" id="2053526"/>
    <lineage>
        <taxon>Bacteria</taxon>
        <taxon>Katanobacteria</taxon>
    </lineage>
</organism>
<dbReference type="Proteomes" id="UP000710385">
    <property type="component" value="Unassembled WGS sequence"/>
</dbReference>
<proteinExistence type="predicted"/>